<comment type="caution">
    <text evidence="1">The sequence shown here is derived from an EMBL/GenBank/DDBJ whole genome shotgun (WGS) entry which is preliminary data.</text>
</comment>
<sequence>MDLQPPDAVQRLENPEPLFPGEQWIDLAGGIAAWLLTRKHPSLAVRTLGTFLGATLVARAAHGRQRLSSIMRWTPIGGGIQRDRSDVV</sequence>
<accession>A0A4Z0BHD5</accession>
<dbReference type="Proteomes" id="UP000297839">
    <property type="component" value="Unassembled WGS sequence"/>
</dbReference>
<organism evidence="1 2">
    <name type="scientific">Ramlibacter humi</name>
    <dbReference type="NCBI Taxonomy" id="2530451"/>
    <lineage>
        <taxon>Bacteria</taxon>
        <taxon>Pseudomonadati</taxon>
        <taxon>Pseudomonadota</taxon>
        <taxon>Betaproteobacteria</taxon>
        <taxon>Burkholderiales</taxon>
        <taxon>Comamonadaceae</taxon>
        <taxon>Ramlibacter</taxon>
    </lineage>
</organism>
<reference evidence="1 2" key="1">
    <citation type="submission" date="2019-03" db="EMBL/GenBank/DDBJ databases">
        <title>Ramlibacter sp. 18x22-1, whole genome shotgun sequence.</title>
        <authorList>
            <person name="Zhang X."/>
            <person name="Feng G."/>
            <person name="Zhu H."/>
        </authorList>
    </citation>
    <scope>NUCLEOTIDE SEQUENCE [LARGE SCALE GENOMIC DNA]</scope>
    <source>
        <strain evidence="1 2">18x22-1</strain>
    </source>
</reference>
<proteinExistence type="predicted"/>
<dbReference type="EMBL" id="SMLK01000006">
    <property type="protein sequence ID" value="TFY98200.1"/>
    <property type="molecule type" value="Genomic_DNA"/>
</dbReference>
<dbReference type="OrthoDB" id="8913610at2"/>
<evidence type="ECO:0000313" key="2">
    <source>
        <dbReference type="Proteomes" id="UP000297839"/>
    </source>
</evidence>
<keyword evidence="2" id="KW-1185">Reference proteome</keyword>
<dbReference type="AlphaFoldDB" id="A0A4Z0BHD5"/>
<protein>
    <submittedName>
        <fullName evidence="1">Uncharacterized protein</fullName>
    </submittedName>
</protein>
<dbReference type="RefSeq" id="WP_135250889.1">
    <property type="nucleotide sequence ID" value="NZ_SMLK01000006.1"/>
</dbReference>
<name>A0A4Z0BHD5_9BURK</name>
<gene>
    <name evidence="1" type="ORF">EZ216_16495</name>
</gene>
<evidence type="ECO:0000313" key="1">
    <source>
        <dbReference type="EMBL" id="TFY98200.1"/>
    </source>
</evidence>